<dbReference type="GO" id="GO:0032040">
    <property type="term" value="C:small-subunit processome"/>
    <property type="evidence" value="ECO:0007669"/>
    <property type="project" value="InterPro"/>
</dbReference>
<feature type="repeat" description="WD" evidence="3">
    <location>
        <begin position="475"/>
        <end position="516"/>
    </location>
</feature>
<dbReference type="InterPro" id="IPR007319">
    <property type="entry name" value="WDR36/Utp21_C"/>
</dbReference>
<evidence type="ECO:0000256" key="3">
    <source>
        <dbReference type="PROSITE-ProRule" id="PRU00221"/>
    </source>
</evidence>
<evidence type="ECO:0000259" key="6">
    <source>
        <dbReference type="Pfam" id="PF25171"/>
    </source>
</evidence>
<feature type="repeat" description="WD" evidence="3">
    <location>
        <begin position="558"/>
        <end position="599"/>
    </location>
</feature>
<feature type="repeat" description="WD" evidence="3">
    <location>
        <begin position="266"/>
        <end position="297"/>
    </location>
</feature>
<evidence type="ECO:0000256" key="2">
    <source>
        <dbReference type="ARBA" id="ARBA00022737"/>
    </source>
</evidence>
<dbReference type="EMBL" id="CAJPWZ010000344">
    <property type="protein sequence ID" value="CAG2190926.1"/>
    <property type="molecule type" value="Genomic_DNA"/>
</dbReference>
<feature type="domain" description="WDR36/Utp21 C-terminal" evidence="5">
    <location>
        <begin position="689"/>
        <end position="889"/>
    </location>
</feature>
<dbReference type="InterPro" id="IPR011047">
    <property type="entry name" value="Quinoprotein_ADH-like_sf"/>
</dbReference>
<dbReference type="PROSITE" id="PS50294">
    <property type="entry name" value="WD_REPEATS_REGION"/>
    <property type="match status" value="1"/>
</dbReference>
<dbReference type="PROSITE" id="PS50082">
    <property type="entry name" value="WD_REPEATS_2"/>
    <property type="match status" value="3"/>
</dbReference>
<proteinExistence type="predicted"/>
<dbReference type="PANTHER" id="PTHR22840:SF12">
    <property type="entry name" value="WD REPEAT-CONTAINING PROTEIN 36"/>
    <property type="match status" value="1"/>
</dbReference>
<dbReference type="SUPFAM" id="SSF50978">
    <property type="entry name" value="WD40 repeat-like"/>
    <property type="match status" value="1"/>
</dbReference>
<feature type="domain" description="WDR36/Utp21 N-terminal" evidence="6">
    <location>
        <begin position="35"/>
        <end position="300"/>
    </location>
</feature>
<name>A0A8S3Q8U0_MYTED</name>
<dbReference type="Pfam" id="PF25171">
    <property type="entry name" value="Beta-prop_WDR36-Utp21_1st"/>
    <property type="match status" value="1"/>
</dbReference>
<protein>
    <submittedName>
        <fullName evidence="7">UTP21</fullName>
    </submittedName>
</protein>
<dbReference type="PROSITE" id="PS00678">
    <property type="entry name" value="WD_REPEATS_1"/>
    <property type="match status" value="2"/>
</dbReference>
<dbReference type="FunFam" id="2.130.10.10:FF:000109">
    <property type="entry name" value="WD repeat domain 36"/>
    <property type="match status" value="1"/>
</dbReference>
<keyword evidence="2" id="KW-0677">Repeat</keyword>
<accession>A0A8S3Q8U0</accession>
<dbReference type="InterPro" id="IPR015943">
    <property type="entry name" value="WD40/YVTN_repeat-like_dom_sf"/>
</dbReference>
<dbReference type="GO" id="GO:0006364">
    <property type="term" value="P:rRNA processing"/>
    <property type="evidence" value="ECO:0007669"/>
    <property type="project" value="InterPro"/>
</dbReference>
<dbReference type="AlphaFoldDB" id="A0A8S3Q8U0"/>
<keyword evidence="1 3" id="KW-0853">WD repeat</keyword>
<dbReference type="InterPro" id="IPR019775">
    <property type="entry name" value="WD40_repeat_CS"/>
</dbReference>
<dbReference type="InterPro" id="IPR001680">
    <property type="entry name" value="WD40_rpt"/>
</dbReference>
<keyword evidence="8" id="KW-1185">Reference proteome</keyword>
<comment type="caution">
    <text evidence="7">The sequence shown here is derived from an EMBL/GenBank/DDBJ whole genome shotgun (WGS) entry which is preliminary data.</text>
</comment>
<dbReference type="OrthoDB" id="10250769at2759"/>
<dbReference type="Proteomes" id="UP000683360">
    <property type="component" value="Unassembled WGS sequence"/>
</dbReference>
<dbReference type="Gene3D" id="2.130.10.10">
    <property type="entry name" value="YVTN repeat-like/Quinoprotein amine dehydrogenase"/>
    <property type="match status" value="2"/>
</dbReference>
<sequence>MPASKIFTGFRALGYVSNHIPLQVRHHRKHKENYVITCVGKSFHTYNSSKLGIVSISNTHPDDISCLAVDANLVFTGCRNKVQAFQRGKQVLRTYEGHEYPVHLLLPFGNHLISVDTDSNVKVWDIHSEGVYLDMNFDNSGFQVTAIMHPHTYLNKLVLGSKQGSLQLWNIKQDKMLYVFEGWNSAVTCLEQSPAMDVIAIGLADGQIIIHNLKFDETVMKFRQDWGPVTTIAFRTDGHPMMVTGSTIGHIALWDLESKKLKSQIRDAHEGAVVGMQCLPNEPLMVTNAADNSLKVWIFDQPDGGGRLLRQRSGHSAPPNKVQHYDNNGKNILSAGQDSTLRSFSVTHDKHNKSLGRASYDKKETKKTGLKKDRYMMPPITQFSSDTSRQSDWDNIAACHRGKCLVTTWSYQRSTMGSYKLKHPRFDEDPKLKLATALCTDISPCGNFVVIGYSTGHVDNYNLQSGIHRGCYGETVAHNCSVRGIAIDGLSQITITAGLDGEVKFWKFKQKNLIDSCHLKCCISDILLHRESSMLAVSLDDFRVMIIDIDTRKIVRTFQGHHNAVTDMTFSPDARWLITASMDSTVRTWDLPTGKLIDCFLVSSAATSLSLSPTGDFLATSHVDDIGVYLWSNMTLYTFVSLRPLPEDYEPDTLELPATQYENKKTDEDDEKEDIDMDDYDLSEFKSPEQISDELITLSLLPNSRWQNLLNLDIIKKRNKPKEAPRAPKSAPFFIPTIAGLEPKFANITDDTEKETKSRITIGNLEPLSELGKALTADGLDYDKILNRFKELGPSAIDLEIRSLSPEGGGSIEAMERFLMFCNHVLNSKNNFEIINAYLGLFLKVHGDTIASNPTLCSVLETLSSRHLQTWRNLQDLFTQNTCLVNYLRTATL</sequence>
<dbReference type="SMART" id="SM00320">
    <property type="entry name" value="WD40"/>
    <property type="match status" value="10"/>
</dbReference>
<organism evidence="7 8">
    <name type="scientific">Mytilus edulis</name>
    <name type="common">Blue mussel</name>
    <dbReference type="NCBI Taxonomy" id="6550"/>
    <lineage>
        <taxon>Eukaryota</taxon>
        <taxon>Metazoa</taxon>
        <taxon>Spiralia</taxon>
        <taxon>Lophotrochozoa</taxon>
        <taxon>Mollusca</taxon>
        <taxon>Bivalvia</taxon>
        <taxon>Autobranchia</taxon>
        <taxon>Pteriomorphia</taxon>
        <taxon>Mytilida</taxon>
        <taxon>Mytiloidea</taxon>
        <taxon>Mytilidae</taxon>
        <taxon>Mytilinae</taxon>
        <taxon>Mytilus</taxon>
    </lineage>
</organism>
<dbReference type="PANTHER" id="PTHR22840">
    <property type="entry name" value="WD REPEAT-CONTAINING PROTEIN 36"/>
    <property type="match status" value="1"/>
</dbReference>
<dbReference type="InterPro" id="IPR036322">
    <property type="entry name" value="WD40_repeat_dom_sf"/>
</dbReference>
<dbReference type="Pfam" id="PF25168">
    <property type="entry name" value="Beta-prop_WDR36-Utp21_2nd"/>
    <property type="match status" value="1"/>
</dbReference>
<dbReference type="GO" id="GO:0034388">
    <property type="term" value="C:Pwp2p-containing subcomplex of 90S preribosome"/>
    <property type="evidence" value="ECO:0007669"/>
    <property type="project" value="TreeGrafter"/>
</dbReference>
<evidence type="ECO:0000256" key="1">
    <source>
        <dbReference type="ARBA" id="ARBA00022574"/>
    </source>
</evidence>
<dbReference type="Pfam" id="PF04192">
    <property type="entry name" value="Utp21"/>
    <property type="match status" value="1"/>
</dbReference>
<dbReference type="FunFam" id="2.130.10.10:FF:000139">
    <property type="entry name" value="WD repeat domain 36"/>
    <property type="match status" value="1"/>
</dbReference>
<reference evidence="7" key="1">
    <citation type="submission" date="2021-03" db="EMBL/GenBank/DDBJ databases">
        <authorList>
            <person name="Bekaert M."/>
        </authorList>
    </citation>
    <scope>NUCLEOTIDE SEQUENCE</scope>
</reference>
<evidence type="ECO:0000313" key="8">
    <source>
        <dbReference type="Proteomes" id="UP000683360"/>
    </source>
</evidence>
<evidence type="ECO:0000256" key="4">
    <source>
        <dbReference type="SAM" id="MobiDB-lite"/>
    </source>
</evidence>
<gene>
    <name evidence="7" type="ORF">MEDL_6170</name>
</gene>
<dbReference type="InterPro" id="IPR059157">
    <property type="entry name" value="WDR36-Utp21_N"/>
</dbReference>
<evidence type="ECO:0000259" key="5">
    <source>
        <dbReference type="Pfam" id="PF04192"/>
    </source>
</evidence>
<evidence type="ECO:0000313" key="7">
    <source>
        <dbReference type="EMBL" id="CAG2190926.1"/>
    </source>
</evidence>
<dbReference type="SUPFAM" id="SSF50998">
    <property type="entry name" value="Quinoprotein alcohol dehydrogenase-like"/>
    <property type="match status" value="1"/>
</dbReference>
<feature type="region of interest" description="Disordered" evidence="4">
    <location>
        <begin position="307"/>
        <end position="329"/>
    </location>
</feature>